<feature type="region of interest" description="Disordered" evidence="1">
    <location>
        <begin position="166"/>
        <end position="199"/>
    </location>
</feature>
<feature type="compositionally biased region" description="Low complexity" evidence="1">
    <location>
        <begin position="281"/>
        <end position="301"/>
    </location>
</feature>
<reference evidence="2" key="1">
    <citation type="journal article" date="2021" name="Nat. Commun.">
        <title>Genetic determinants of endophytism in the Arabidopsis root mycobiome.</title>
        <authorList>
            <person name="Mesny F."/>
            <person name="Miyauchi S."/>
            <person name="Thiergart T."/>
            <person name="Pickel B."/>
            <person name="Atanasova L."/>
            <person name="Karlsson M."/>
            <person name="Huettel B."/>
            <person name="Barry K.W."/>
            <person name="Haridas S."/>
            <person name="Chen C."/>
            <person name="Bauer D."/>
            <person name="Andreopoulos W."/>
            <person name="Pangilinan J."/>
            <person name="LaButti K."/>
            <person name="Riley R."/>
            <person name="Lipzen A."/>
            <person name="Clum A."/>
            <person name="Drula E."/>
            <person name="Henrissat B."/>
            <person name="Kohler A."/>
            <person name="Grigoriev I.V."/>
            <person name="Martin F.M."/>
            <person name="Hacquard S."/>
        </authorList>
    </citation>
    <scope>NUCLEOTIDE SEQUENCE</scope>
    <source>
        <strain evidence="2">MPI-CAGE-AT-0016</strain>
    </source>
</reference>
<dbReference type="Proteomes" id="UP000813385">
    <property type="component" value="Unassembled WGS sequence"/>
</dbReference>
<organism evidence="2 3">
    <name type="scientific">Plectosphaerella cucumerina</name>
    <dbReference type="NCBI Taxonomy" id="40658"/>
    <lineage>
        <taxon>Eukaryota</taxon>
        <taxon>Fungi</taxon>
        <taxon>Dikarya</taxon>
        <taxon>Ascomycota</taxon>
        <taxon>Pezizomycotina</taxon>
        <taxon>Sordariomycetes</taxon>
        <taxon>Hypocreomycetidae</taxon>
        <taxon>Glomerellales</taxon>
        <taxon>Plectosphaerellaceae</taxon>
        <taxon>Plectosphaerella</taxon>
    </lineage>
</organism>
<dbReference type="OrthoDB" id="5210591at2759"/>
<proteinExistence type="predicted"/>
<dbReference type="EMBL" id="JAGPXD010000001">
    <property type="protein sequence ID" value="KAH7375711.1"/>
    <property type="molecule type" value="Genomic_DNA"/>
</dbReference>
<comment type="caution">
    <text evidence="2">The sequence shown here is derived from an EMBL/GenBank/DDBJ whole genome shotgun (WGS) entry which is preliminary data.</text>
</comment>
<name>A0A8K0TTL4_9PEZI</name>
<dbReference type="AlphaFoldDB" id="A0A8K0TTL4"/>
<accession>A0A8K0TTL4</accession>
<feature type="compositionally biased region" description="Low complexity" evidence="1">
    <location>
        <begin position="565"/>
        <end position="577"/>
    </location>
</feature>
<feature type="region of interest" description="Disordered" evidence="1">
    <location>
        <begin position="281"/>
        <end position="305"/>
    </location>
</feature>
<evidence type="ECO:0000313" key="3">
    <source>
        <dbReference type="Proteomes" id="UP000813385"/>
    </source>
</evidence>
<keyword evidence="3" id="KW-1185">Reference proteome</keyword>
<sequence>MPVVSKSPMIERAPKRPRLPKGGTPYNICETNISTTPGKVPHGCGIPSSTRRSGQHRQYLCHPITPPPSTPPSPGSQHAMTVNLPKESMQSVISRVVPNVTVRDVQPLPSLRSQRLFNVQISDGSGLLLALPPPLMVKLLRSEQGSISSEAAVLNWLAGSGIDRPLLHDDAADSPNKNQQPHETSPPPTSGRLVYNSPNTHSPTLHPVLLAHSAPSNEYGIEYNVLRSTPGVPMADIKPPLTPAERSIIDLRTGQFCRRLCGLVSPTGKFGPAFAVLPSLSSSSSSSPSTAGAAASQASRDANSRMYESRGVRSWSMAFHSMLEAVLRDGEDMAVMLGYATVRRYFKQWEHTLDNVVTPRLVAVDAGNELNTMVIRRKGSAQLGSRTRGQPDTNNYSHDPNDPNDSYDTDDTDDSRASNDTDEQDDEDAATNKPETEEHVHPIDVTGMKDWSNFVFGDPLFAAIFNNDPSEDFLAGFYSSATNQSPKRPDEAFHPKVSTSLVDDEETAPVRLLLYGCYHTITQIVKEFYRPQRDSSRRELAARKKLTQILAKLDQLTTEAEARSRATSSPPASSPTRQAPHTSPPQKEATL</sequence>
<feature type="region of interest" description="Disordered" evidence="1">
    <location>
        <begin position="375"/>
        <end position="442"/>
    </location>
</feature>
<feature type="region of interest" description="Disordered" evidence="1">
    <location>
        <begin position="557"/>
        <end position="591"/>
    </location>
</feature>
<feature type="region of interest" description="Disordered" evidence="1">
    <location>
        <begin position="1"/>
        <end position="26"/>
    </location>
</feature>
<protein>
    <submittedName>
        <fullName evidence="2">Uncharacterized protein</fullName>
    </submittedName>
</protein>
<evidence type="ECO:0000313" key="2">
    <source>
        <dbReference type="EMBL" id="KAH7375711.1"/>
    </source>
</evidence>
<feature type="compositionally biased region" description="Polar residues" evidence="1">
    <location>
        <begin position="382"/>
        <end position="398"/>
    </location>
</feature>
<evidence type="ECO:0000256" key="1">
    <source>
        <dbReference type="SAM" id="MobiDB-lite"/>
    </source>
</evidence>
<gene>
    <name evidence="2" type="ORF">B0T11DRAFT_270833</name>
</gene>
<feature type="compositionally biased region" description="Acidic residues" evidence="1">
    <location>
        <begin position="420"/>
        <end position="429"/>
    </location>
</feature>